<dbReference type="SMART" id="SM00671">
    <property type="entry name" value="SEL1"/>
    <property type="match status" value="7"/>
</dbReference>
<evidence type="ECO:0000313" key="2">
    <source>
        <dbReference type="Proteomes" id="UP000555407"/>
    </source>
</evidence>
<dbReference type="SUPFAM" id="SSF81901">
    <property type="entry name" value="HCP-like"/>
    <property type="match status" value="2"/>
</dbReference>
<organism evidence="1 2">
    <name type="scientific">Kribbella shirazensis</name>
    <dbReference type="NCBI Taxonomy" id="1105143"/>
    <lineage>
        <taxon>Bacteria</taxon>
        <taxon>Bacillati</taxon>
        <taxon>Actinomycetota</taxon>
        <taxon>Actinomycetes</taxon>
        <taxon>Propionibacteriales</taxon>
        <taxon>Kribbellaceae</taxon>
        <taxon>Kribbella</taxon>
    </lineage>
</organism>
<dbReference type="AlphaFoldDB" id="A0A7X5ZYP1"/>
<dbReference type="Gene3D" id="1.25.40.10">
    <property type="entry name" value="Tetratricopeptide repeat domain"/>
    <property type="match status" value="3"/>
</dbReference>
<dbReference type="Pfam" id="PF08238">
    <property type="entry name" value="Sel1"/>
    <property type="match status" value="8"/>
</dbReference>
<evidence type="ECO:0000313" key="1">
    <source>
        <dbReference type="EMBL" id="NIK55187.1"/>
    </source>
</evidence>
<gene>
    <name evidence="1" type="ORF">BJY22_000904</name>
</gene>
<dbReference type="InterPro" id="IPR050767">
    <property type="entry name" value="Sel1_AlgK"/>
</dbReference>
<reference evidence="1 2" key="1">
    <citation type="submission" date="2020-03" db="EMBL/GenBank/DDBJ databases">
        <title>Sequencing the genomes of 1000 actinobacteria strains.</title>
        <authorList>
            <person name="Klenk H.-P."/>
        </authorList>
    </citation>
    <scope>NUCLEOTIDE SEQUENCE [LARGE SCALE GENOMIC DNA]</scope>
    <source>
        <strain evidence="1 2">DSM 45490</strain>
    </source>
</reference>
<dbReference type="PANTHER" id="PTHR11102:SF160">
    <property type="entry name" value="ERAD-ASSOCIATED E3 UBIQUITIN-PROTEIN LIGASE COMPONENT HRD3"/>
    <property type="match status" value="1"/>
</dbReference>
<sequence length="396" mass="42918">MALTAYEQGLLAVQRREFAAAREQLESAGDDPRAVLLLGQLAGEGLGEPVDAAKKLSLYERAAELGSAEAAYNLGAAHANEQRYKVSLDWYRRGAELGQSGALRMIGVMYATGQGVEADDVEAERFLLAAAASGDHLASFDLGTLFAYQRQDPVMAAQWFLRAAKEGSAPAWRELELLVPRLRELPAGDTRARTMLGVILAFHLDERDAGAELLEVSVAEGDPEAQRSLAFLLHDNAGLPDDKARAMVLFRTAAEAGDGYGAYNLGVAASDPHEAVRWLRQAAEAGVPESYPQLADRLSELDVDEEALRWYVRGAEDGHKECMFAAACWYRDGFGGPVDLVQALRWYLSLLEVGSGDGIHEAHKIVSKMTDDQIHEAGRLAGQILAADVLVVSRRT</sequence>
<keyword evidence="2" id="KW-1185">Reference proteome</keyword>
<dbReference type="InterPro" id="IPR006597">
    <property type="entry name" value="Sel1-like"/>
</dbReference>
<dbReference type="PANTHER" id="PTHR11102">
    <property type="entry name" value="SEL-1-LIKE PROTEIN"/>
    <property type="match status" value="1"/>
</dbReference>
<accession>A0A7X5ZYP1</accession>
<comment type="caution">
    <text evidence="1">The sequence shown here is derived from an EMBL/GenBank/DDBJ whole genome shotgun (WGS) entry which is preliminary data.</text>
</comment>
<dbReference type="Proteomes" id="UP000555407">
    <property type="component" value="Unassembled WGS sequence"/>
</dbReference>
<dbReference type="RefSeq" id="WP_167203892.1">
    <property type="nucleotide sequence ID" value="NZ_JAASRO010000001.1"/>
</dbReference>
<proteinExistence type="predicted"/>
<dbReference type="EMBL" id="JAASRO010000001">
    <property type="protein sequence ID" value="NIK55187.1"/>
    <property type="molecule type" value="Genomic_DNA"/>
</dbReference>
<protein>
    <recommendedName>
        <fullName evidence="3">Sel1 repeat family protein</fullName>
    </recommendedName>
</protein>
<evidence type="ECO:0008006" key="3">
    <source>
        <dbReference type="Google" id="ProtNLM"/>
    </source>
</evidence>
<name>A0A7X5ZYP1_9ACTN</name>
<dbReference type="InterPro" id="IPR011990">
    <property type="entry name" value="TPR-like_helical_dom_sf"/>
</dbReference>